<feature type="region of interest" description="Disordered" evidence="1">
    <location>
        <begin position="536"/>
        <end position="559"/>
    </location>
</feature>
<evidence type="ECO:0000313" key="4">
    <source>
        <dbReference type="Proteomes" id="UP001501570"/>
    </source>
</evidence>
<protein>
    <submittedName>
        <fullName evidence="3">Dynamin family protein</fullName>
    </submittedName>
</protein>
<accession>A0ABP9RG05</accession>
<dbReference type="EMBL" id="BAABJQ010000001">
    <property type="protein sequence ID" value="GAA5177068.1"/>
    <property type="molecule type" value="Genomic_DNA"/>
</dbReference>
<dbReference type="Pfam" id="PF01926">
    <property type="entry name" value="MMR_HSR1"/>
    <property type="match status" value="1"/>
</dbReference>
<proteinExistence type="predicted"/>
<name>A0ABP9RG05_9ACTN</name>
<evidence type="ECO:0000259" key="2">
    <source>
        <dbReference type="Pfam" id="PF01926"/>
    </source>
</evidence>
<keyword evidence="4" id="KW-1185">Reference proteome</keyword>
<organism evidence="3 4">
    <name type="scientific">Rugosimonospora acidiphila</name>
    <dbReference type="NCBI Taxonomy" id="556531"/>
    <lineage>
        <taxon>Bacteria</taxon>
        <taxon>Bacillati</taxon>
        <taxon>Actinomycetota</taxon>
        <taxon>Actinomycetes</taxon>
        <taxon>Micromonosporales</taxon>
        <taxon>Micromonosporaceae</taxon>
        <taxon>Rugosimonospora</taxon>
    </lineage>
</organism>
<comment type="caution">
    <text evidence="3">The sequence shown here is derived from an EMBL/GenBank/DDBJ whole genome shotgun (WGS) entry which is preliminary data.</text>
</comment>
<dbReference type="SUPFAM" id="SSF52540">
    <property type="entry name" value="P-loop containing nucleoside triphosphate hydrolases"/>
    <property type="match status" value="1"/>
</dbReference>
<reference evidence="4" key="1">
    <citation type="journal article" date="2019" name="Int. J. Syst. Evol. Microbiol.">
        <title>The Global Catalogue of Microorganisms (GCM) 10K type strain sequencing project: providing services to taxonomists for standard genome sequencing and annotation.</title>
        <authorList>
            <consortium name="The Broad Institute Genomics Platform"/>
            <consortium name="The Broad Institute Genome Sequencing Center for Infectious Disease"/>
            <person name="Wu L."/>
            <person name="Ma J."/>
        </authorList>
    </citation>
    <scope>NUCLEOTIDE SEQUENCE [LARGE SCALE GENOMIC DNA]</scope>
    <source>
        <strain evidence="4">JCM 18304</strain>
    </source>
</reference>
<dbReference type="InterPro" id="IPR006073">
    <property type="entry name" value="GTP-bd"/>
</dbReference>
<evidence type="ECO:0000256" key="1">
    <source>
        <dbReference type="SAM" id="MobiDB-lite"/>
    </source>
</evidence>
<sequence length="559" mass="58653">MTEALGELLSALHGARFPLVAPCAEAADEARGTMVAQLRDYLLPRLGRLDAPLLVVVGGSTGAGKSTLVNSLVRAPVSQAGALRPTTRSPVLVHHPSDGRWFHERRLLPGLVRTTDLSGAPDTLRMVAATGLAPGLALLDAPDIDSVVEANRELAEQLLAAADLWLFVTTAARYADAVPWSVLATARDRGTALAVALDRVPPDAQDDLGRQLSGMLSAQALAPARLFVVPEAGLDGQGLLAEWVIQPVRDWLSGLAADPAMRAGLVRQTISGAVAALVPATSGLVDAAEEQITTATALRDAVQIARSGALSTLDAALGDGSVLRGEALDRWQEYADTGQQVPAAGGAGRLRDRVGAAFSGRARPAGRLRGALSASLATVISAAVTEAEERVRAAWRYQPELLSRVPAADDPGETAQRLVRLWQRWMLDQVRRHAADQRGAAHPANTAGLLATIAVVAPPAPDAPDDTPDAGAALLRAISCDETLRELAERGRTELDRRLRELFDDRTSRFTGVLAGAEIGPDQPERLYAAAEAVASAAMDERPAMPRQALPAPAEAGAQ</sequence>
<dbReference type="Gene3D" id="3.40.50.300">
    <property type="entry name" value="P-loop containing nucleotide triphosphate hydrolases"/>
    <property type="match status" value="1"/>
</dbReference>
<gene>
    <name evidence="3" type="ORF">GCM10023322_00810</name>
</gene>
<feature type="domain" description="G" evidence="2">
    <location>
        <begin position="55"/>
        <end position="170"/>
    </location>
</feature>
<evidence type="ECO:0000313" key="3">
    <source>
        <dbReference type="EMBL" id="GAA5177068.1"/>
    </source>
</evidence>
<dbReference type="Proteomes" id="UP001501570">
    <property type="component" value="Unassembled WGS sequence"/>
</dbReference>
<dbReference type="InterPro" id="IPR027417">
    <property type="entry name" value="P-loop_NTPase"/>
</dbReference>